<dbReference type="PANTHER" id="PTHR33133">
    <property type="entry name" value="OS08G0107100 PROTEIN-RELATED"/>
    <property type="match status" value="1"/>
</dbReference>
<dbReference type="HOGENOM" id="CLU_036814_0_1_11"/>
<dbReference type="STRING" id="590998.Celf_2474"/>
<name>F4H4C4_CELFA</name>
<keyword evidence="2" id="KW-1133">Transmembrane helix</keyword>
<dbReference type="KEGG" id="cfi:Celf_2474"/>
<keyword evidence="2" id="KW-0472">Membrane</keyword>
<dbReference type="RefSeq" id="WP_013771626.1">
    <property type="nucleotide sequence ID" value="NC_015514.1"/>
</dbReference>
<feature type="transmembrane region" description="Helical" evidence="2">
    <location>
        <begin position="341"/>
        <end position="368"/>
    </location>
</feature>
<feature type="transmembrane region" description="Helical" evidence="2">
    <location>
        <begin position="301"/>
        <end position="329"/>
    </location>
</feature>
<keyword evidence="2" id="KW-0812">Transmembrane</keyword>
<evidence type="ECO:0000313" key="4">
    <source>
        <dbReference type="EMBL" id="AEE46600.1"/>
    </source>
</evidence>
<keyword evidence="5" id="KW-1185">Reference proteome</keyword>
<dbReference type="Proteomes" id="UP000008460">
    <property type="component" value="Chromosome"/>
</dbReference>
<gene>
    <name evidence="4" type="ordered locus">Celf_2474</name>
</gene>
<feature type="transmembrane region" description="Helical" evidence="2">
    <location>
        <begin position="169"/>
        <end position="189"/>
    </location>
</feature>
<reference evidence="4 5" key="1">
    <citation type="submission" date="2011-04" db="EMBL/GenBank/DDBJ databases">
        <title>Complete sequence of Cellulomonas fimi ATCC 484.</title>
        <authorList>
            <consortium name="US DOE Joint Genome Institute"/>
            <person name="Lucas S."/>
            <person name="Han J."/>
            <person name="Lapidus A."/>
            <person name="Cheng J.-F."/>
            <person name="Goodwin L."/>
            <person name="Pitluck S."/>
            <person name="Peters L."/>
            <person name="Chertkov O."/>
            <person name="Detter J.C."/>
            <person name="Han C."/>
            <person name="Tapia R."/>
            <person name="Land M."/>
            <person name="Hauser L."/>
            <person name="Kyrpides N."/>
            <person name="Ivanova N."/>
            <person name="Ovchinnikova G."/>
            <person name="Pagani I."/>
            <person name="Mead D."/>
            <person name="Brumm P."/>
            <person name="Woyke T."/>
        </authorList>
    </citation>
    <scope>NUCLEOTIDE SEQUENCE [LARGE SCALE GENOMIC DNA]</scope>
    <source>
        <strain evidence="5">ATCC 484 / DSM 20113 / JCM 1341 / NBRC 15513 / NCIMB 8980 / NCTC 7547</strain>
    </source>
</reference>
<dbReference type="Pfam" id="PF10110">
    <property type="entry name" value="GPDPase_memb"/>
    <property type="match status" value="1"/>
</dbReference>
<dbReference type="AlphaFoldDB" id="F4H4C4"/>
<feature type="domain" description="Glycerophosphoryl diester phosphodiesterase membrane" evidence="3">
    <location>
        <begin position="251"/>
        <end position="371"/>
    </location>
</feature>
<evidence type="ECO:0000313" key="5">
    <source>
        <dbReference type="Proteomes" id="UP000008460"/>
    </source>
</evidence>
<feature type="transmembrane region" description="Helical" evidence="2">
    <location>
        <begin position="242"/>
        <end position="264"/>
    </location>
</feature>
<feature type="transmembrane region" description="Helical" evidence="2">
    <location>
        <begin position="111"/>
        <end position="134"/>
    </location>
</feature>
<dbReference type="EMBL" id="CP002666">
    <property type="protein sequence ID" value="AEE46600.1"/>
    <property type="molecule type" value="Genomic_DNA"/>
</dbReference>
<evidence type="ECO:0000259" key="3">
    <source>
        <dbReference type="Pfam" id="PF10110"/>
    </source>
</evidence>
<organism evidence="4 5">
    <name type="scientific">Cellulomonas fimi (strain ATCC 484 / DSM 20113 / JCM 1341 / CCUG 24087 / LMG 16345 / NBRC 15513 / NCIMB 8980 / NCTC 7547 / NRS-133)</name>
    <dbReference type="NCBI Taxonomy" id="590998"/>
    <lineage>
        <taxon>Bacteria</taxon>
        <taxon>Bacillati</taxon>
        <taxon>Actinomycetota</taxon>
        <taxon>Actinomycetes</taxon>
        <taxon>Micrococcales</taxon>
        <taxon>Cellulomonadaceae</taxon>
        <taxon>Cellulomonas</taxon>
    </lineage>
</organism>
<dbReference type="PANTHER" id="PTHR33133:SF1">
    <property type="entry name" value="EXPRESSED PROTEIN-RELATED"/>
    <property type="match status" value="1"/>
</dbReference>
<proteinExistence type="predicted"/>
<dbReference type="eggNOG" id="COG5164">
    <property type="taxonomic scope" value="Bacteria"/>
</dbReference>
<evidence type="ECO:0000256" key="1">
    <source>
        <dbReference type="SAM" id="MobiDB-lite"/>
    </source>
</evidence>
<accession>F4H4C4</accession>
<evidence type="ECO:0000256" key="2">
    <source>
        <dbReference type="SAM" id="Phobius"/>
    </source>
</evidence>
<feature type="compositionally biased region" description="Pro residues" evidence="1">
    <location>
        <begin position="10"/>
        <end position="50"/>
    </location>
</feature>
<protein>
    <recommendedName>
        <fullName evidence="3">Glycerophosphoryl diester phosphodiesterase membrane domain-containing protein</fullName>
    </recommendedName>
</protein>
<feature type="transmembrane region" description="Helical" evidence="2">
    <location>
        <begin position="209"/>
        <end position="230"/>
    </location>
</feature>
<feature type="region of interest" description="Disordered" evidence="1">
    <location>
        <begin position="1"/>
        <end position="79"/>
    </location>
</feature>
<sequence length="388" mass="39589">MTSPKDDAPRPPAWAAPGGGTPPPAPAAPPAPAPPAPAPPLPAPAAPGAPPAQQGWGSTTGGWGSPLPPPPAPGAAWRPPALQPGIVPLRPLGLGEILDGAFKAIRANPRVMFGLSAVVITVAVLVSSLLTWYVQGLVAGDVADLMADLDPSGATGLADQMSMLVGQALTAPLTSLATTILTGLLIVSVSRSVLGRTISIGEVLRSPRVWWVVGFTLLAGLVPLLAYAAVAGAVVGLVAADLVPAAVVVGLVGVLLLVVGLVWFTTRTLLVTPALMLEGKGFWSTVARAWRLTRGSFWRLFGIYLLVNILVGIVLQIILVPVSVIAMLVTQDPTATSFGSVVINGIGTTVGLTLATTFTAAVVALLYIDVRMRREGLDIELGRAAQAG</sequence>
<dbReference type="InterPro" id="IPR018476">
    <property type="entry name" value="GlyceroP-diester-Pdiesterase_M"/>
</dbReference>